<gene>
    <name evidence="1" type="ORF">SAMN04487987_101300</name>
</gene>
<organism evidence="1 2">
    <name type="scientific">Algibacter pectinivorans</name>
    <dbReference type="NCBI Taxonomy" id="870482"/>
    <lineage>
        <taxon>Bacteria</taxon>
        <taxon>Pseudomonadati</taxon>
        <taxon>Bacteroidota</taxon>
        <taxon>Flavobacteriia</taxon>
        <taxon>Flavobacteriales</taxon>
        <taxon>Flavobacteriaceae</taxon>
        <taxon>Algibacter</taxon>
    </lineage>
</organism>
<reference evidence="2" key="1">
    <citation type="submission" date="2016-10" db="EMBL/GenBank/DDBJ databases">
        <authorList>
            <person name="Varghese N."/>
            <person name="Submissions S."/>
        </authorList>
    </citation>
    <scope>NUCLEOTIDE SEQUENCE [LARGE SCALE GENOMIC DNA]</scope>
    <source>
        <strain evidence="2">DSM 25730</strain>
    </source>
</reference>
<dbReference type="STRING" id="870482.SAMN04487987_101300"/>
<keyword evidence="2" id="KW-1185">Reference proteome</keyword>
<dbReference type="PROSITE" id="PS51257">
    <property type="entry name" value="PROKAR_LIPOPROTEIN"/>
    <property type="match status" value="1"/>
</dbReference>
<accession>A0A1I1MJ04</accession>
<proteinExistence type="predicted"/>
<dbReference type="EMBL" id="FOMI01000001">
    <property type="protein sequence ID" value="SFC85361.1"/>
    <property type="molecule type" value="Genomic_DNA"/>
</dbReference>
<sequence length="158" mass="18137">MRKLLVLIVILSLTSCEYFNVKKTSSEAILKEELETFNWKDVDEYPSFSVCDSSSSKAERTLCFQTTITQHITNYLQEERIVVTQDINDTLMLNFQVSNTGNLSLLEAKIDSLTYYEIPNIKELLNQSLDVLPKIFPAIKRGQQVTTEFKLPIVIHVN</sequence>
<dbReference type="Proteomes" id="UP000199439">
    <property type="component" value="Unassembled WGS sequence"/>
</dbReference>
<dbReference type="AlphaFoldDB" id="A0A1I1MJ04"/>
<evidence type="ECO:0000313" key="1">
    <source>
        <dbReference type="EMBL" id="SFC85361.1"/>
    </source>
</evidence>
<dbReference type="RefSeq" id="WP_092848141.1">
    <property type="nucleotide sequence ID" value="NZ_FOMI01000001.1"/>
</dbReference>
<evidence type="ECO:0008006" key="3">
    <source>
        <dbReference type="Google" id="ProtNLM"/>
    </source>
</evidence>
<evidence type="ECO:0000313" key="2">
    <source>
        <dbReference type="Proteomes" id="UP000199439"/>
    </source>
</evidence>
<name>A0A1I1MJ04_9FLAO</name>
<dbReference type="OrthoDB" id="1191002at2"/>
<protein>
    <recommendedName>
        <fullName evidence="3">TonB protein C-terminal</fullName>
    </recommendedName>
</protein>